<comment type="caution">
    <text evidence="6">The sequence shown here is derived from an EMBL/GenBank/DDBJ whole genome shotgun (WGS) entry which is preliminary data.</text>
</comment>
<name>A0A830F9X0_9EURY</name>
<dbReference type="Gene3D" id="3.90.230.10">
    <property type="entry name" value="Creatinase/methionine aminopeptidase superfamily"/>
    <property type="match status" value="1"/>
</dbReference>
<dbReference type="AlphaFoldDB" id="A0A830F9X0"/>
<keyword evidence="2" id="KW-0378">Hydrolase</keyword>
<dbReference type="InterPro" id="IPR036005">
    <property type="entry name" value="Creatinase/aminopeptidase-like"/>
</dbReference>
<dbReference type="GO" id="GO:0016787">
    <property type="term" value="F:hydrolase activity"/>
    <property type="evidence" value="ECO:0007669"/>
    <property type="project" value="UniProtKB-KW"/>
</dbReference>
<evidence type="ECO:0000256" key="2">
    <source>
        <dbReference type="ARBA" id="ARBA00022801"/>
    </source>
</evidence>
<evidence type="ECO:0000256" key="3">
    <source>
        <dbReference type="RuleBase" id="RU000590"/>
    </source>
</evidence>
<organism evidence="6 7">
    <name type="scientific">Halocalculus aciditolerans</name>
    <dbReference type="NCBI Taxonomy" id="1383812"/>
    <lineage>
        <taxon>Archaea</taxon>
        <taxon>Methanobacteriati</taxon>
        <taxon>Methanobacteriota</taxon>
        <taxon>Stenosarchaea group</taxon>
        <taxon>Halobacteria</taxon>
        <taxon>Halobacteriales</taxon>
        <taxon>Halobacteriaceae</taxon>
        <taxon>Halocalculus</taxon>
    </lineage>
</organism>
<reference evidence="6" key="1">
    <citation type="journal article" date="2014" name="Int. J. Syst. Evol. Microbiol.">
        <title>Complete genome sequence of Corynebacterium casei LMG S-19264T (=DSM 44701T), isolated from a smear-ripened cheese.</title>
        <authorList>
            <consortium name="US DOE Joint Genome Institute (JGI-PGF)"/>
            <person name="Walter F."/>
            <person name="Albersmeier A."/>
            <person name="Kalinowski J."/>
            <person name="Ruckert C."/>
        </authorList>
    </citation>
    <scope>NUCLEOTIDE SEQUENCE</scope>
    <source>
        <strain evidence="6">JCM 19596</strain>
    </source>
</reference>
<feature type="domain" description="Creatinase N-terminal" evidence="5">
    <location>
        <begin position="7"/>
        <end position="95"/>
    </location>
</feature>
<gene>
    <name evidence="6" type="ORF">GCM10009039_10310</name>
</gene>
<dbReference type="OrthoDB" id="1346at2157"/>
<dbReference type="Gene3D" id="3.40.350.10">
    <property type="entry name" value="Creatinase/prolidase N-terminal domain"/>
    <property type="match status" value="1"/>
</dbReference>
<keyword evidence="1 3" id="KW-0479">Metal-binding</keyword>
<comment type="similarity">
    <text evidence="3">Belongs to the peptidase M24B family.</text>
</comment>
<proteinExistence type="inferred from homology"/>
<protein>
    <submittedName>
        <fullName evidence="6">Peptidase M24</fullName>
    </submittedName>
</protein>
<dbReference type="InterPro" id="IPR000587">
    <property type="entry name" value="Creatinase_N"/>
</dbReference>
<dbReference type="SUPFAM" id="SSF53092">
    <property type="entry name" value="Creatinase/prolidase N-terminal domain"/>
    <property type="match status" value="1"/>
</dbReference>
<dbReference type="InterPro" id="IPR029149">
    <property type="entry name" value="Creatin/AminoP/Spt16_N"/>
</dbReference>
<accession>A0A830F9X0</accession>
<evidence type="ECO:0000313" key="7">
    <source>
        <dbReference type="Proteomes" id="UP000607197"/>
    </source>
</evidence>
<evidence type="ECO:0000259" key="5">
    <source>
        <dbReference type="Pfam" id="PF01321"/>
    </source>
</evidence>
<dbReference type="EMBL" id="BMPG01000001">
    <property type="protein sequence ID" value="GGL54063.1"/>
    <property type="molecule type" value="Genomic_DNA"/>
</dbReference>
<feature type="domain" description="Peptidase M24" evidence="4">
    <location>
        <begin position="153"/>
        <end position="375"/>
    </location>
</feature>
<dbReference type="Pfam" id="PF00557">
    <property type="entry name" value="Peptidase_M24"/>
    <property type="match status" value="1"/>
</dbReference>
<dbReference type="PANTHER" id="PTHR46112:SF2">
    <property type="entry name" value="XAA-PRO AMINOPEPTIDASE P-RELATED"/>
    <property type="match status" value="1"/>
</dbReference>
<sequence>MAKDFSALDAFLDEQGFDGYLLDADSTASDQYYLSGFFANDPFVTLYTPEETALLVSGLEYSRAVAESRADVVRKHQDYEYAELVQEHGQEEAGARVRAAFLDEFGVESVATNRRFPLATADGLRGRDVDVTADTEDTVTDIRAVKTEDELDAIREAQRANQVAMARVDELITDATVEGGELHYEGGVLTSERVKREVDKTLLDEGCAAEETIVACGADAAVPHNSGSGPLRANETIVVDVFPKNKDTHYNGDMTRTFVKGDPSAEAREFYELTQQAFDAAMDALEPGATGAEVHGAVCDVYENAGYPTLRSDPDTDTGYIHSTGHGIGLDVHEAPSVSHRSDEPLQPGHVVTIEPGLYDPDVGGVRLEDLVVVADNDRGYENYTDYTMQMVRE</sequence>
<dbReference type="RefSeq" id="WP_188976511.1">
    <property type="nucleotide sequence ID" value="NZ_BMPG01000001.1"/>
</dbReference>
<dbReference type="PROSITE" id="PS00491">
    <property type="entry name" value="PROLINE_PEPTIDASE"/>
    <property type="match status" value="1"/>
</dbReference>
<reference evidence="6" key="2">
    <citation type="submission" date="2020-09" db="EMBL/GenBank/DDBJ databases">
        <authorList>
            <person name="Sun Q."/>
            <person name="Ohkuma M."/>
        </authorList>
    </citation>
    <scope>NUCLEOTIDE SEQUENCE</scope>
    <source>
        <strain evidence="6">JCM 19596</strain>
    </source>
</reference>
<dbReference type="InterPro" id="IPR000994">
    <property type="entry name" value="Pept_M24"/>
</dbReference>
<dbReference type="Pfam" id="PF01321">
    <property type="entry name" value="Creatinase_N"/>
    <property type="match status" value="1"/>
</dbReference>
<evidence type="ECO:0000259" key="4">
    <source>
        <dbReference type="Pfam" id="PF00557"/>
    </source>
</evidence>
<dbReference type="InterPro" id="IPR050659">
    <property type="entry name" value="Peptidase_M24B"/>
</dbReference>
<dbReference type="PANTHER" id="PTHR46112">
    <property type="entry name" value="AMINOPEPTIDASE"/>
    <property type="match status" value="1"/>
</dbReference>
<dbReference type="InterPro" id="IPR001131">
    <property type="entry name" value="Peptidase_M24B_aminopep-P_CS"/>
</dbReference>
<dbReference type="SUPFAM" id="SSF55920">
    <property type="entry name" value="Creatinase/aminopeptidase"/>
    <property type="match status" value="1"/>
</dbReference>
<dbReference type="GO" id="GO:0046872">
    <property type="term" value="F:metal ion binding"/>
    <property type="evidence" value="ECO:0007669"/>
    <property type="project" value="UniProtKB-KW"/>
</dbReference>
<evidence type="ECO:0000313" key="6">
    <source>
        <dbReference type="EMBL" id="GGL54063.1"/>
    </source>
</evidence>
<evidence type="ECO:0000256" key="1">
    <source>
        <dbReference type="ARBA" id="ARBA00022723"/>
    </source>
</evidence>
<dbReference type="Proteomes" id="UP000607197">
    <property type="component" value="Unassembled WGS sequence"/>
</dbReference>
<keyword evidence="7" id="KW-1185">Reference proteome</keyword>